<dbReference type="Proteomes" id="UP000292118">
    <property type="component" value="Chromosome"/>
</dbReference>
<evidence type="ECO:0000313" key="2">
    <source>
        <dbReference type="Proteomes" id="UP000292118"/>
    </source>
</evidence>
<dbReference type="KEGG" id="xya:ET471_10200"/>
<evidence type="ECO:0008006" key="3">
    <source>
        <dbReference type="Google" id="ProtNLM"/>
    </source>
</evidence>
<dbReference type="EMBL" id="CP035493">
    <property type="protein sequence ID" value="QAY70356.1"/>
    <property type="molecule type" value="Genomic_DNA"/>
</dbReference>
<proteinExistence type="predicted"/>
<organism evidence="1 2">
    <name type="scientific">Xylanimonas protaetiae</name>
    <dbReference type="NCBI Taxonomy" id="2509457"/>
    <lineage>
        <taxon>Bacteria</taxon>
        <taxon>Bacillati</taxon>
        <taxon>Actinomycetota</taxon>
        <taxon>Actinomycetes</taxon>
        <taxon>Micrococcales</taxon>
        <taxon>Promicromonosporaceae</taxon>
        <taxon>Xylanimonas</taxon>
    </lineage>
</organism>
<protein>
    <recommendedName>
        <fullName evidence="3">DUF2993 domain-containing protein</fullName>
    </recommendedName>
</protein>
<reference evidence="1 2" key="1">
    <citation type="submission" date="2019-01" db="EMBL/GenBank/DDBJ databases">
        <title>Genome sequencing of strain FW10M-9.</title>
        <authorList>
            <person name="Heo J."/>
            <person name="Kim S.-J."/>
            <person name="Kim J.-S."/>
            <person name="Hong S.-B."/>
            <person name="Kwon S.-W."/>
        </authorList>
    </citation>
    <scope>NUCLEOTIDE SEQUENCE [LARGE SCALE GENOMIC DNA]</scope>
    <source>
        <strain evidence="1 2">FW10M-9</strain>
    </source>
</reference>
<dbReference type="RefSeq" id="WP_129188042.1">
    <property type="nucleotide sequence ID" value="NZ_CP035493.1"/>
</dbReference>
<keyword evidence="2" id="KW-1185">Reference proteome</keyword>
<accession>A0A4P6F4T5</accession>
<gene>
    <name evidence="1" type="ORF">ET471_10200</name>
</gene>
<name>A0A4P6F4T5_9MICO</name>
<dbReference type="AlphaFoldDB" id="A0A4P6F4T5"/>
<sequence length="155" mass="15603">MLIRLTPAEAVALASIGGAGLPPAVTSVAAEGSVVRVTADLRRLDDLPGPLRLAARLAPVVRADVRVLGFAAGVATLGVEVNAAGLPVGKLLGFLASPLEHLLASKGLPRSAVDIRQDGTVAVDVEVLLAERLPGLDVTRVAVEGGEVVVEASVG</sequence>
<evidence type="ECO:0000313" key="1">
    <source>
        <dbReference type="EMBL" id="QAY70356.1"/>
    </source>
</evidence>
<dbReference type="OrthoDB" id="5148879at2"/>